<reference evidence="2 3" key="1">
    <citation type="journal article" date="2019" name="Environ. Microbiol.">
        <title>Species interactions and distinct microbial communities in high Arctic permafrost affected cryosols are associated with the CH4 and CO2 gas fluxes.</title>
        <authorList>
            <person name="Altshuler I."/>
            <person name="Hamel J."/>
            <person name="Turney S."/>
            <person name="Magnuson E."/>
            <person name="Levesque R."/>
            <person name="Greer C."/>
            <person name="Whyte L.G."/>
        </authorList>
    </citation>
    <scope>NUCLEOTIDE SEQUENCE [LARGE SCALE GENOMIC DNA]</scope>
    <source>
        <strain evidence="2 3">S9.2P</strain>
    </source>
</reference>
<evidence type="ECO:0000256" key="1">
    <source>
        <dbReference type="SAM" id="SignalP"/>
    </source>
</evidence>
<keyword evidence="1" id="KW-0732">Signal</keyword>
<gene>
    <name evidence="2" type="ORF">EAH73_22710</name>
</gene>
<feature type="chain" id="PRO_5021338672" description="DUF3078 domain-containing protein" evidence="1">
    <location>
        <begin position="20"/>
        <end position="518"/>
    </location>
</feature>
<evidence type="ECO:0008006" key="4">
    <source>
        <dbReference type="Google" id="ProtNLM"/>
    </source>
</evidence>
<accession>A0A502G7Z4</accession>
<dbReference type="Proteomes" id="UP000317646">
    <property type="component" value="Unassembled WGS sequence"/>
</dbReference>
<dbReference type="AlphaFoldDB" id="A0A502G7Z4"/>
<evidence type="ECO:0000313" key="3">
    <source>
        <dbReference type="Proteomes" id="UP000317646"/>
    </source>
</evidence>
<comment type="caution">
    <text evidence="2">The sequence shown here is derived from an EMBL/GenBank/DDBJ whole genome shotgun (WGS) entry which is preliminary data.</text>
</comment>
<evidence type="ECO:0000313" key="2">
    <source>
        <dbReference type="EMBL" id="TPG58008.1"/>
    </source>
</evidence>
<feature type="signal peptide" evidence="1">
    <location>
        <begin position="1"/>
        <end position="19"/>
    </location>
</feature>
<protein>
    <recommendedName>
        <fullName evidence="4">DUF3078 domain-containing protein</fullName>
    </recommendedName>
</protein>
<dbReference type="EMBL" id="RCYZ01000018">
    <property type="protein sequence ID" value="TPG58008.1"/>
    <property type="molecule type" value="Genomic_DNA"/>
</dbReference>
<dbReference type="OrthoDB" id="1446396at2"/>
<keyword evidence="3" id="KW-1185">Reference proteome</keyword>
<organism evidence="2 3">
    <name type="scientific">Hymenobacter nivis</name>
    <dbReference type="NCBI Taxonomy" id="1850093"/>
    <lineage>
        <taxon>Bacteria</taxon>
        <taxon>Pseudomonadati</taxon>
        <taxon>Bacteroidota</taxon>
        <taxon>Cytophagia</taxon>
        <taxon>Cytophagales</taxon>
        <taxon>Hymenobacteraceae</taxon>
        <taxon>Hymenobacter</taxon>
    </lineage>
</organism>
<proteinExistence type="predicted"/>
<sequence length="518" mass="57972">MKHLYLALLLSLCAQAVFAQNQPSRATPKVKTKPPLPPKEFDAMIIQDITYTIAGESTPTSGLKIDVTKPEATVSGAFPTPNLAWADFISFDLKAGATNGNINLLKGYTSVNTGFEFRPALHYIPAVNKAKYGSGENAKTNAILVNARHDITLANKKASRDSLLMMALLRDHHLSKVESIPPVIPADSAVTPQQKKILIHFIETYTKKTNLGLSEASSVDTILAKAPVADTITTVEKGKSHKDIKPGTFLGKLVDDYAKRAKQHKNLDKNTSAELIKNAADIWTQKNYFWITVSPFARSTKLELYHTQFENKDSSYIKSEYKFFFGLTGYLNFYRVNVNKRAHFFRLGVTAAKDNNLNTLNSFNYENTRPFYAYGTNVTVKTKEGTAYNEKALHTGLVGQFNVDYYNLPLNSFVPGFYISSTVNLGNVYNLNDFVGRENDSFVLGLEGGPVLNIKSREKDKDKNILSILLYLRYEDLTDQRRTSKESRQLEPIEDFRKRNLSVGLRLGIPITLPQRSS</sequence>
<dbReference type="RefSeq" id="WP_140469745.1">
    <property type="nucleotide sequence ID" value="NZ_RCYZ01000018.1"/>
</dbReference>
<name>A0A502G7Z4_9BACT</name>